<reference evidence="1 2" key="1">
    <citation type="submission" date="2024-04" db="EMBL/GenBank/DDBJ databases">
        <title>Tritrichomonas musculus Genome.</title>
        <authorList>
            <person name="Alves-Ferreira E."/>
            <person name="Grigg M."/>
            <person name="Lorenzi H."/>
            <person name="Galac M."/>
        </authorList>
    </citation>
    <scope>NUCLEOTIDE SEQUENCE [LARGE SCALE GENOMIC DNA]</scope>
    <source>
        <strain evidence="1 2">EAF2021</strain>
    </source>
</reference>
<comment type="caution">
    <text evidence="1">The sequence shown here is derived from an EMBL/GenBank/DDBJ whole genome shotgun (WGS) entry which is preliminary data.</text>
</comment>
<dbReference type="InterPro" id="IPR053139">
    <property type="entry name" value="Surface_bspA-like"/>
</dbReference>
<organism evidence="1 2">
    <name type="scientific">Tritrichomonas musculus</name>
    <dbReference type="NCBI Taxonomy" id="1915356"/>
    <lineage>
        <taxon>Eukaryota</taxon>
        <taxon>Metamonada</taxon>
        <taxon>Parabasalia</taxon>
        <taxon>Tritrichomonadida</taxon>
        <taxon>Tritrichomonadidae</taxon>
        <taxon>Tritrichomonas</taxon>
    </lineage>
</organism>
<dbReference type="SUPFAM" id="SSF48403">
    <property type="entry name" value="Ankyrin repeat"/>
    <property type="match status" value="1"/>
</dbReference>
<dbReference type="PANTHER" id="PTHR45661:SF3">
    <property type="entry name" value="IG-LIKE DOMAIN-CONTAINING PROTEIN"/>
    <property type="match status" value="1"/>
</dbReference>
<gene>
    <name evidence="1" type="ORF">M9Y10_003397</name>
</gene>
<dbReference type="Pfam" id="PF13306">
    <property type="entry name" value="LRR_5"/>
    <property type="match status" value="2"/>
</dbReference>
<dbReference type="SUPFAM" id="SSF52058">
    <property type="entry name" value="L domain-like"/>
    <property type="match status" value="3"/>
</dbReference>
<proteinExistence type="predicted"/>
<dbReference type="EMBL" id="JAPFFF010000010">
    <property type="protein sequence ID" value="KAK8880710.1"/>
    <property type="molecule type" value="Genomic_DNA"/>
</dbReference>
<dbReference type="PANTHER" id="PTHR45661">
    <property type="entry name" value="SURFACE ANTIGEN"/>
    <property type="match status" value="1"/>
</dbReference>
<dbReference type="InterPro" id="IPR026906">
    <property type="entry name" value="LRR_5"/>
</dbReference>
<dbReference type="InterPro" id="IPR032675">
    <property type="entry name" value="LRR_dom_sf"/>
</dbReference>
<sequence>MEYQEYFLQRKELYDSFLEYINDEDDNDVIFETFINNLSVDELQEDKEEFKSILYLINEISNHHHRYAGFMHKIERIFLFFQKFIKQTYSNQEIFDIFKNNKRILLFLFKQQIINVDETIVKELPQNKRLIPKFFRFYFTEAGKENLPKYSVYNRSTSRNYNYYFFPEIKSFLSEKEKCRIENFLLKQNLIESFEINRQIGENESYVCQLIREDSIEEFDAYINRTNSSLSSIIPDSIFETNSFLQKNRPSLIEYSAFFGSIQIFQYLRLKSVKLTPSLWLYAIHGNNPEMIHLLEENGVKPSNSNFVECLKESIKCHHNGISNYILNNLMEMNIEINSNNFIANRVAYGFHYHNFEFIQNYDNIQFIFYYACLYDYLPIVKLLLETGQIDLNQKINNNIEIIDFLLNQTDIEFIDHCFFYCSKLTRITLPSSLESIKKSAFYGCASLTQVTIPSSTTSIEKNAFRGCSSLTEIAIPSSVTSIGSFAFNKCSLLKEVEIPSSITEIKEGTFSYCLSITQLIIPSSIKSIGNQAFRGCSKLSQISIPSSVTLIGDYAFSECLLLAQISIPSSITSIGNSAFLRCSLLKEITIPSSVTSIEENAFNNCSSLTKISLSSSLTSIKERTFSGCSLLKEITIPSSVTCIGDHAFDGCSSLEELTIPSSVIYICNYVFNGCSSLREITILPSVTEIGNSAFRGCSSVEKILIPSSVTLICAFAFAECSSLSEISIPSSVNRIGSNVFSECTSLKKVNIPSSVTQLRDYAFNGCSSLEQISIPSSILNIGDFAFFSCSSLKQIVIPNSVTKIGKGAFQYCTSLTQVDFENPSSLNEIGDYAFRGCSSLVSISIPYSVTKRGSAIFYDCLSLI</sequence>
<evidence type="ECO:0000313" key="2">
    <source>
        <dbReference type="Proteomes" id="UP001470230"/>
    </source>
</evidence>
<protein>
    <submittedName>
        <fullName evidence="1">Uncharacterized protein</fullName>
    </submittedName>
</protein>
<dbReference type="Proteomes" id="UP001470230">
    <property type="component" value="Unassembled WGS sequence"/>
</dbReference>
<dbReference type="Gene3D" id="3.80.10.10">
    <property type="entry name" value="Ribonuclease Inhibitor"/>
    <property type="match status" value="6"/>
</dbReference>
<dbReference type="InterPro" id="IPR036770">
    <property type="entry name" value="Ankyrin_rpt-contain_sf"/>
</dbReference>
<evidence type="ECO:0000313" key="1">
    <source>
        <dbReference type="EMBL" id="KAK8880710.1"/>
    </source>
</evidence>
<keyword evidence="2" id="KW-1185">Reference proteome</keyword>
<name>A0ABR2JPB9_9EUKA</name>
<accession>A0ABR2JPB9</accession>